<dbReference type="EMBL" id="CAJZBQ010000011">
    <property type="protein sequence ID" value="CAG9313880.1"/>
    <property type="molecule type" value="Genomic_DNA"/>
</dbReference>
<feature type="transmembrane region" description="Helical" evidence="1">
    <location>
        <begin position="6"/>
        <end position="28"/>
    </location>
</feature>
<evidence type="ECO:0000313" key="3">
    <source>
        <dbReference type="Proteomes" id="UP001162131"/>
    </source>
</evidence>
<feature type="transmembrane region" description="Helical" evidence="1">
    <location>
        <begin position="278"/>
        <end position="302"/>
    </location>
</feature>
<gene>
    <name evidence="2" type="ORF">BSTOLATCC_MIC9682</name>
</gene>
<feature type="transmembrane region" description="Helical" evidence="1">
    <location>
        <begin position="130"/>
        <end position="147"/>
    </location>
</feature>
<evidence type="ECO:0000313" key="2">
    <source>
        <dbReference type="EMBL" id="CAG9313880.1"/>
    </source>
</evidence>
<feature type="transmembrane region" description="Helical" evidence="1">
    <location>
        <begin position="351"/>
        <end position="372"/>
    </location>
</feature>
<keyword evidence="1" id="KW-1133">Transmembrane helix</keyword>
<feature type="transmembrane region" description="Helical" evidence="1">
    <location>
        <begin position="79"/>
        <end position="101"/>
    </location>
</feature>
<keyword evidence="3" id="KW-1185">Reference proteome</keyword>
<evidence type="ECO:0000256" key="1">
    <source>
        <dbReference type="SAM" id="Phobius"/>
    </source>
</evidence>
<feature type="transmembrane region" description="Helical" evidence="1">
    <location>
        <begin position="384"/>
        <end position="407"/>
    </location>
</feature>
<dbReference type="Proteomes" id="UP001162131">
    <property type="component" value="Unassembled WGS sequence"/>
</dbReference>
<feature type="transmembrane region" description="Helical" evidence="1">
    <location>
        <begin position="234"/>
        <end position="255"/>
    </location>
</feature>
<keyword evidence="1" id="KW-0812">Transmembrane</keyword>
<evidence type="ECO:0008006" key="4">
    <source>
        <dbReference type="Google" id="ProtNLM"/>
    </source>
</evidence>
<sequence length="415" mass="47569">MTDPLSPFEAFAIFCAFTIGGGIMALPMAMSQSGWLLSIIVLCAASYYFFRIYSFLIGLMKQTAKTHMHIVYCDLYGQIFSLCSSVLISGHIYFLLCLMIIREMKLIRFLLIWTLNYLEFSWLSSTLGDLYIFKPCTVILLCFLLWLCGSCRGFKSFSWIPLLNLVVWIYFILLAVRDILFNDKIKTLSVPAYNYEETDEIMWCALEAFNSIQGFALLYFDVQNADVTRKIIKYGLWAALIISSSAAWLGSSYHLGNLNWLSMAHVGLGSSNLNETPFSWLIFIGLAALTVSFFISIMLVLNQVRTSLAHLIDYQEKHFHEETYNWSLPLNLFIVLLGVGALSFTFENYPLLITVRRIMLFIFCVFYPYLIYIKEDGPKLRKILYGLLIALFLVFVPNIEIGLKALISNDMNKEL</sequence>
<dbReference type="AlphaFoldDB" id="A0AAU9IG12"/>
<reference evidence="2" key="1">
    <citation type="submission" date="2021-09" db="EMBL/GenBank/DDBJ databases">
        <authorList>
            <consortium name="AG Swart"/>
            <person name="Singh M."/>
            <person name="Singh A."/>
            <person name="Seah K."/>
            <person name="Emmerich C."/>
        </authorList>
    </citation>
    <scope>NUCLEOTIDE SEQUENCE</scope>
    <source>
        <strain evidence="2">ATCC30299</strain>
    </source>
</reference>
<proteinExistence type="predicted"/>
<name>A0AAU9IG12_9CILI</name>
<feature type="transmembrane region" description="Helical" evidence="1">
    <location>
        <begin position="106"/>
        <end position="124"/>
    </location>
</feature>
<feature type="transmembrane region" description="Helical" evidence="1">
    <location>
        <begin position="323"/>
        <end position="345"/>
    </location>
</feature>
<comment type="caution">
    <text evidence="2">The sequence shown here is derived from an EMBL/GenBank/DDBJ whole genome shotgun (WGS) entry which is preliminary data.</text>
</comment>
<protein>
    <recommendedName>
        <fullName evidence="4">Amino acid transporter transmembrane domain-containing protein</fullName>
    </recommendedName>
</protein>
<accession>A0AAU9IG12</accession>
<organism evidence="2 3">
    <name type="scientific">Blepharisma stoltei</name>
    <dbReference type="NCBI Taxonomy" id="1481888"/>
    <lineage>
        <taxon>Eukaryota</taxon>
        <taxon>Sar</taxon>
        <taxon>Alveolata</taxon>
        <taxon>Ciliophora</taxon>
        <taxon>Postciliodesmatophora</taxon>
        <taxon>Heterotrichea</taxon>
        <taxon>Heterotrichida</taxon>
        <taxon>Blepharismidae</taxon>
        <taxon>Blepharisma</taxon>
    </lineage>
</organism>
<feature type="transmembrane region" description="Helical" evidence="1">
    <location>
        <begin position="159"/>
        <end position="180"/>
    </location>
</feature>
<feature type="transmembrane region" description="Helical" evidence="1">
    <location>
        <begin position="35"/>
        <end position="59"/>
    </location>
</feature>
<keyword evidence="1" id="KW-0472">Membrane</keyword>